<feature type="coiled-coil region" evidence="1">
    <location>
        <begin position="189"/>
        <end position="216"/>
    </location>
</feature>
<dbReference type="Proteomes" id="UP000249614">
    <property type="component" value="Unassembled WGS sequence"/>
</dbReference>
<dbReference type="InterPro" id="IPR009628">
    <property type="entry name" value="Phage_tape_measure_N"/>
</dbReference>
<evidence type="ECO:0000259" key="3">
    <source>
        <dbReference type="Pfam" id="PF06791"/>
    </source>
</evidence>
<evidence type="ECO:0000313" key="4">
    <source>
        <dbReference type="EMBL" id="PZS94338.1"/>
    </source>
</evidence>
<dbReference type="AlphaFoldDB" id="A0A2W6IFC2"/>
<protein>
    <recommendedName>
        <fullName evidence="3">Bacteriophage tail tape measure N-terminal domain-containing protein</fullName>
    </recommendedName>
</protein>
<accession>A0A2W6IFC2</accession>
<evidence type="ECO:0000313" key="5">
    <source>
        <dbReference type="Proteomes" id="UP000249614"/>
    </source>
</evidence>
<comment type="caution">
    <text evidence="4">The sequence shown here is derived from an EMBL/GenBank/DDBJ whole genome shotgun (WGS) entry which is preliminary data.</text>
</comment>
<proteinExistence type="predicted"/>
<feature type="coiled-coil region" evidence="1">
    <location>
        <begin position="550"/>
        <end position="577"/>
    </location>
</feature>
<dbReference type="Pfam" id="PF06791">
    <property type="entry name" value="TMP_2"/>
    <property type="match status" value="1"/>
</dbReference>
<sequence>MASSRNLELAMRIALDIEQVRQALPVVQKGLASVKGAGQDAGAGLGDVTKEAKKAADALDRAARSSAASGSQMEDAGQKAAAGAAGMATAGESAKAMSADVATAADRVRTSGAAVQKTVADEIRLISELDARLERGAASMSDLADTEAMLDRVMARGLITTEDYNSALKALDKQEAGLARSEQQRQRAVEGALGRYDSASVKLQKLERDEQELKAAVDAGRISREQYNRALAGINVQRNAVKVAEANSRSLGAGAISAGQYQMAMRQLPAQITDITTSIVSGMPIWMVAIQQGGQLKDSFGGVVPAARALTSALNPAAVVLGGVAAGLGVVGFAALQGYKQLRAFDAAVISTGHSLGVSSGQLYAQANAVGAVTGEYSDATAAAQQLAASGKLTANTLSTAISVAVNLAKLTGESIEGTTAKVVEVSKAPSATLAKLNEQYHFLTAAVYEQVRALEDQGKATDAAKAALEAIANVSDQRVKEMESRAGYLEQAWDAVARTLKRVWQGLKDIGRTDSEAMLRAETAAMRGTTEQLQQALRNGNAPAIGYYYDQQIKQIDRLRKARAAYDRDVNAAESAGQAQRIQDAGVEAAKAIASGLEEGASKAEKLKKATEEVAKQFRELRKANPGSDLLKGVSFGDDGSISGGAYDKRVAQLQEKFKERTRKTPKTESQKDETAAQRELERLKQQIDLVGTLDETRKKATETARIQAAIAEGNFQNASAKTKQELLDEAKRLDLANLRVEADRKMLDIRDRIAALQGRGPDAELVKTTRELTKLKEELEAAGRSADAADVAKLLNLSKASTDLKNLQETYNQVMAGIALGQQRIQVELEAGLITQADAQQRVVDLYQKQSSALRDLVPQMRAAATALGTPEAIAAVDQIDLKLKEMVQTTNLLQQTVRTTLQTGFKEAFMSLANGSASLTDAVRGFFLSVSSGLAEFVADQWSQALANRITSMVFDKGVDVGTEAAAAAATQASAAALSTAAAGVTAGAAAVTTSAAALNTSGSGLITGASAVTAAAIQMQAAAQAMAAASAVKAAASYAVGGYTGPGSKYQEAGTVHAGEFVHRQEVVRQPGALAFLYDFNRVGMAALERWRGYADGGHVASMPMLQRSPVFTSAASAPPSTATQLGLRVINQVSPDLLDQYLDDPGSDTTVINKINRNSAAIRQVLGL</sequence>
<reference evidence="4 5" key="1">
    <citation type="submission" date="2016-05" db="EMBL/GenBank/DDBJ databases">
        <authorList>
            <person name="Lavstsen T."/>
            <person name="Jespersen J.S."/>
        </authorList>
    </citation>
    <scope>NUCLEOTIDE SEQUENCE [LARGE SCALE GENOMIC DNA]</scope>
    <source>
        <strain evidence="4 5">SM-5815</strain>
    </source>
</reference>
<evidence type="ECO:0000256" key="1">
    <source>
        <dbReference type="SAM" id="Coils"/>
    </source>
</evidence>
<feature type="compositionally biased region" description="Basic and acidic residues" evidence="2">
    <location>
        <begin position="667"/>
        <end position="678"/>
    </location>
</feature>
<gene>
    <name evidence="4" type="ORF">A7X83_05005</name>
</gene>
<feature type="domain" description="Bacteriophage tail tape measure N-terminal" evidence="3">
    <location>
        <begin position="253"/>
        <end position="453"/>
    </location>
</feature>
<feature type="region of interest" description="Disordered" evidence="2">
    <location>
        <begin position="659"/>
        <end position="678"/>
    </location>
</feature>
<name>A0A2W6IFC2_STEMA</name>
<organism evidence="4 5">
    <name type="scientific">Stenotrophomonas maltophilia</name>
    <name type="common">Pseudomonas maltophilia</name>
    <name type="synonym">Xanthomonas maltophilia</name>
    <dbReference type="NCBI Taxonomy" id="40324"/>
    <lineage>
        <taxon>Bacteria</taxon>
        <taxon>Pseudomonadati</taxon>
        <taxon>Pseudomonadota</taxon>
        <taxon>Gammaproteobacteria</taxon>
        <taxon>Lysobacterales</taxon>
        <taxon>Lysobacteraceae</taxon>
        <taxon>Stenotrophomonas</taxon>
        <taxon>Stenotrophomonas maltophilia group</taxon>
    </lineage>
</organism>
<dbReference type="RefSeq" id="WP_111111882.1">
    <property type="nucleotide sequence ID" value="NZ_LXXM01000101.1"/>
</dbReference>
<keyword evidence="1" id="KW-0175">Coiled coil</keyword>
<dbReference type="EMBL" id="LXXM01000101">
    <property type="protein sequence ID" value="PZS94338.1"/>
    <property type="molecule type" value="Genomic_DNA"/>
</dbReference>
<evidence type="ECO:0000256" key="2">
    <source>
        <dbReference type="SAM" id="MobiDB-lite"/>
    </source>
</evidence>